<dbReference type="InterPro" id="IPR004413">
    <property type="entry name" value="GatB"/>
</dbReference>
<dbReference type="NCBIfam" id="NF004014">
    <property type="entry name" value="PRK05477.1-4"/>
    <property type="match status" value="1"/>
</dbReference>
<dbReference type="PATRIC" id="fig|52.7.peg.8908"/>
<dbReference type="Proteomes" id="UP000067626">
    <property type="component" value="Chromosome"/>
</dbReference>
<keyword evidence="13" id="KW-0808">Transferase</keyword>
<evidence type="ECO:0000256" key="11">
    <source>
        <dbReference type="HAMAP-Rule" id="MF_00121"/>
    </source>
</evidence>
<evidence type="ECO:0000256" key="6">
    <source>
        <dbReference type="ARBA" id="ARBA00022840"/>
    </source>
</evidence>
<name>A0A0K1ESM3_CHOCO</name>
<dbReference type="EC" id="6.3.5.-" evidence="11"/>
<dbReference type="NCBIfam" id="NF004012">
    <property type="entry name" value="PRK05477.1-2"/>
    <property type="match status" value="1"/>
</dbReference>
<dbReference type="SMART" id="SM00845">
    <property type="entry name" value="GatB_Yqey"/>
    <property type="match status" value="1"/>
</dbReference>
<evidence type="ECO:0000256" key="4">
    <source>
        <dbReference type="ARBA" id="ARBA00022598"/>
    </source>
</evidence>
<evidence type="ECO:0000256" key="7">
    <source>
        <dbReference type="ARBA" id="ARBA00022917"/>
    </source>
</evidence>
<keyword evidence="5 11" id="KW-0547">Nucleotide-binding</keyword>
<evidence type="ECO:0000256" key="10">
    <source>
        <dbReference type="ARBA" id="ARBA00047913"/>
    </source>
</evidence>
<reference evidence="13 14" key="1">
    <citation type="submission" date="2015-07" db="EMBL/GenBank/DDBJ databases">
        <title>Genome analysis of myxobacterium Chondromyces crocatus Cm c5 reveals a high potential for natural compound synthesis and the genetic basis for the loss of fruiting body formation.</title>
        <authorList>
            <person name="Zaburannyi N."/>
            <person name="Bunk B."/>
            <person name="Maier J."/>
            <person name="Overmann J."/>
            <person name="Mueller R."/>
        </authorList>
    </citation>
    <scope>NUCLEOTIDE SEQUENCE [LARGE SCALE GENOMIC DNA]</scope>
    <source>
        <strain evidence="13 14">Cm c5</strain>
    </source>
</reference>
<dbReference type="SUPFAM" id="SSF55931">
    <property type="entry name" value="Glutamine synthetase/guanido kinase"/>
    <property type="match status" value="1"/>
</dbReference>
<dbReference type="RefSeq" id="WP_050436396.1">
    <property type="nucleotide sequence ID" value="NZ_CP012159.1"/>
</dbReference>
<gene>
    <name evidence="11" type="primary">gatB</name>
    <name evidence="13" type="ORF">CMC5_081030</name>
</gene>
<evidence type="ECO:0000256" key="2">
    <source>
        <dbReference type="ARBA" id="ARBA00011123"/>
    </source>
</evidence>
<dbReference type="FunFam" id="1.10.10.410:FF:000001">
    <property type="entry name" value="Aspartyl/glutamyl-tRNA(Asn/Gln) amidotransferase subunit B"/>
    <property type="match status" value="1"/>
</dbReference>
<comment type="catalytic activity">
    <reaction evidence="10 11">
        <text>L-glutamyl-tRNA(Gln) + L-glutamine + ATP + H2O = L-glutaminyl-tRNA(Gln) + L-glutamate + ADP + phosphate + H(+)</text>
        <dbReference type="Rhea" id="RHEA:17521"/>
        <dbReference type="Rhea" id="RHEA-COMP:9681"/>
        <dbReference type="Rhea" id="RHEA-COMP:9684"/>
        <dbReference type="ChEBI" id="CHEBI:15377"/>
        <dbReference type="ChEBI" id="CHEBI:15378"/>
        <dbReference type="ChEBI" id="CHEBI:29985"/>
        <dbReference type="ChEBI" id="CHEBI:30616"/>
        <dbReference type="ChEBI" id="CHEBI:43474"/>
        <dbReference type="ChEBI" id="CHEBI:58359"/>
        <dbReference type="ChEBI" id="CHEBI:78520"/>
        <dbReference type="ChEBI" id="CHEBI:78521"/>
        <dbReference type="ChEBI" id="CHEBI:456216"/>
    </reaction>
</comment>
<sequence>MATNFGAYEAVIGLEVHAQLLTRTKAFCGCTASFGDPPNTHTCPVCLGLPGALPVLNGEAVRMAVAASLALGCTIQQHSVFARKNYFYPDLPKGYQLSQYELPLALSGFLEFDVEGEPKRGRILRVHMEEDAGKNMHGQGNASIVDLNRAGTPLIEIVGEPDLRSPAEAAEYMRRLRDILMFIGVNDGNLEQGSFRCDANVSVRKIGEERLGTRVELKNINSFKFVADAIEVEIRRQITLVEGGGRVHQQTRGYNPERRETFLLRDKEDVADYRYFPDPDLPPLDLDEVFIDAVRAALPELPSPKRRRFVEGMGLSAYAAGVMTAHPRIAGFFEEAALLHGDPVKVANFVQSEVLRDARTTGLSATFPVTPAQVASLLRLVDEGTISGKQAKEVFTAMAGSGQDPADIVRERGMAVLDDAVALEGMARELLAANPKQVEAYRSGKTALLGYFVGQMMKRTGGSASPAVVNEVLLRLLGSPT</sequence>
<dbReference type="GO" id="GO:0005524">
    <property type="term" value="F:ATP binding"/>
    <property type="evidence" value="ECO:0007669"/>
    <property type="project" value="UniProtKB-KW"/>
</dbReference>
<dbReference type="InterPro" id="IPR023168">
    <property type="entry name" value="GatB_Yqey_C_2"/>
</dbReference>
<keyword evidence="6 11" id="KW-0067">ATP-binding</keyword>
<dbReference type="GO" id="GO:0006412">
    <property type="term" value="P:translation"/>
    <property type="evidence" value="ECO:0007669"/>
    <property type="project" value="UniProtKB-UniRule"/>
</dbReference>
<dbReference type="AlphaFoldDB" id="A0A0K1ESM3"/>
<dbReference type="OrthoDB" id="9804078at2"/>
<comment type="subunit">
    <text evidence="2 11">Heterotrimer of A, B and C subunits.</text>
</comment>
<dbReference type="InterPro" id="IPR017959">
    <property type="entry name" value="Asn/Gln-tRNA_amidoTrfase_suB/E"/>
</dbReference>
<proteinExistence type="inferred from homology"/>
<dbReference type="InterPro" id="IPR014746">
    <property type="entry name" value="Gln_synth/guanido_kin_cat_dom"/>
</dbReference>
<dbReference type="InterPro" id="IPR042114">
    <property type="entry name" value="GatB_C_1"/>
</dbReference>
<dbReference type="KEGG" id="ccro:CMC5_081030"/>
<dbReference type="GO" id="GO:0050566">
    <property type="term" value="F:asparaginyl-tRNA synthase (glutamine-hydrolyzing) activity"/>
    <property type="evidence" value="ECO:0007669"/>
    <property type="project" value="RHEA"/>
</dbReference>
<organism evidence="13 14">
    <name type="scientific">Chondromyces crocatus</name>
    <dbReference type="NCBI Taxonomy" id="52"/>
    <lineage>
        <taxon>Bacteria</taxon>
        <taxon>Pseudomonadati</taxon>
        <taxon>Myxococcota</taxon>
        <taxon>Polyangia</taxon>
        <taxon>Polyangiales</taxon>
        <taxon>Polyangiaceae</taxon>
        <taxon>Chondromyces</taxon>
    </lineage>
</organism>
<evidence type="ECO:0000313" key="14">
    <source>
        <dbReference type="Proteomes" id="UP000067626"/>
    </source>
</evidence>
<dbReference type="GO" id="GO:0050567">
    <property type="term" value="F:glutaminyl-tRNA synthase (glutamine-hydrolyzing) activity"/>
    <property type="evidence" value="ECO:0007669"/>
    <property type="project" value="UniProtKB-UniRule"/>
</dbReference>
<comment type="function">
    <text evidence="8 11">Allows the formation of correctly charged Asn-tRNA(Asn) or Gln-tRNA(Gln) through the transamidation of misacylated Asp-tRNA(Asn) or Glu-tRNA(Gln) in organisms which lack either or both of asparaginyl-tRNA or glutaminyl-tRNA synthetases. The reaction takes place in the presence of glutamine and ATP through an activated phospho-Asp-tRNA(Asn) or phospho-Glu-tRNA(Gln).</text>
</comment>
<accession>A0A0K1ESM3</accession>
<dbReference type="EMBL" id="CP012159">
    <property type="protein sequence ID" value="AKT43866.1"/>
    <property type="molecule type" value="Genomic_DNA"/>
</dbReference>
<dbReference type="Gene3D" id="1.10.150.380">
    <property type="entry name" value="GatB domain, N-terminal subdomain"/>
    <property type="match status" value="1"/>
</dbReference>
<keyword evidence="7 11" id="KW-0648">Protein biosynthesis</keyword>
<dbReference type="GO" id="GO:0016740">
    <property type="term" value="F:transferase activity"/>
    <property type="evidence" value="ECO:0007669"/>
    <property type="project" value="UniProtKB-KW"/>
</dbReference>
<dbReference type="InterPro" id="IPR003789">
    <property type="entry name" value="Asn/Gln_tRNA_amidoTrase-B-like"/>
</dbReference>
<evidence type="ECO:0000256" key="9">
    <source>
        <dbReference type="ARBA" id="ARBA00047380"/>
    </source>
</evidence>
<evidence type="ECO:0000256" key="8">
    <source>
        <dbReference type="ARBA" id="ARBA00024799"/>
    </source>
</evidence>
<keyword evidence="4 11" id="KW-0436">Ligase</keyword>
<feature type="domain" description="Asn/Gln amidotransferase" evidence="12">
    <location>
        <begin position="331"/>
        <end position="477"/>
    </location>
</feature>
<evidence type="ECO:0000256" key="3">
    <source>
        <dbReference type="ARBA" id="ARBA00016923"/>
    </source>
</evidence>
<evidence type="ECO:0000256" key="5">
    <source>
        <dbReference type="ARBA" id="ARBA00022741"/>
    </source>
</evidence>
<comment type="catalytic activity">
    <reaction evidence="9 11">
        <text>L-aspartyl-tRNA(Asn) + L-glutamine + ATP + H2O = L-asparaginyl-tRNA(Asn) + L-glutamate + ADP + phosphate + 2 H(+)</text>
        <dbReference type="Rhea" id="RHEA:14513"/>
        <dbReference type="Rhea" id="RHEA-COMP:9674"/>
        <dbReference type="Rhea" id="RHEA-COMP:9677"/>
        <dbReference type="ChEBI" id="CHEBI:15377"/>
        <dbReference type="ChEBI" id="CHEBI:15378"/>
        <dbReference type="ChEBI" id="CHEBI:29985"/>
        <dbReference type="ChEBI" id="CHEBI:30616"/>
        <dbReference type="ChEBI" id="CHEBI:43474"/>
        <dbReference type="ChEBI" id="CHEBI:58359"/>
        <dbReference type="ChEBI" id="CHEBI:78515"/>
        <dbReference type="ChEBI" id="CHEBI:78516"/>
        <dbReference type="ChEBI" id="CHEBI:456216"/>
    </reaction>
</comment>
<dbReference type="SUPFAM" id="SSF89095">
    <property type="entry name" value="GatB/YqeY motif"/>
    <property type="match status" value="1"/>
</dbReference>
<dbReference type="Pfam" id="PF02637">
    <property type="entry name" value="GatB_Yqey"/>
    <property type="match status" value="1"/>
</dbReference>
<evidence type="ECO:0000256" key="1">
    <source>
        <dbReference type="ARBA" id="ARBA00005306"/>
    </source>
</evidence>
<dbReference type="InterPro" id="IPR006075">
    <property type="entry name" value="Asn/Gln-tRNA_Trfase_suB/E_cat"/>
</dbReference>
<evidence type="ECO:0000313" key="13">
    <source>
        <dbReference type="EMBL" id="AKT43866.1"/>
    </source>
</evidence>
<dbReference type="Gene3D" id="1.10.10.410">
    <property type="match status" value="1"/>
</dbReference>
<dbReference type="Pfam" id="PF02934">
    <property type="entry name" value="GatB_N"/>
    <property type="match status" value="1"/>
</dbReference>
<dbReference type="PANTHER" id="PTHR11659">
    <property type="entry name" value="GLUTAMYL-TRNA GLN AMIDOTRANSFERASE SUBUNIT B MITOCHONDRIAL AND PROKARYOTIC PET112-RELATED"/>
    <property type="match status" value="1"/>
</dbReference>
<dbReference type="NCBIfam" id="TIGR00133">
    <property type="entry name" value="gatB"/>
    <property type="match status" value="1"/>
</dbReference>
<comment type="similarity">
    <text evidence="1 11">Belongs to the GatB/GatE family. GatB subfamily.</text>
</comment>
<protein>
    <recommendedName>
        <fullName evidence="3 11">Aspartyl/glutamyl-tRNA(Asn/Gln) amidotransferase subunit B</fullName>
        <shortName evidence="11">Asp/Glu-ADT subunit B</shortName>
        <ecNumber evidence="11">6.3.5.-</ecNumber>
    </recommendedName>
</protein>
<dbReference type="HAMAP" id="MF_00121">
    <property type="entry name" value="GatB"/>
    <property type="match status" value="1"/>
</dbReference>
<dbReference type="STRING" id="52.CMC5_081030"/>
<evidence type="ECO:0000259" key="12">
    <source>
        <dbReference type="SMART" id="SM00845"/>
    </source>
</evidence>
<dbReference type="InterPro" id="IPR018027">
    <property type="entry name" value="Asn/Gln_amidotransferase"/>
</dbReference>
<keyword evidence="14" id="KW-1185">Reference proteome</keyword>